<evidence type="ECO:0000256" key="1">
    <source>
        <dbReference type="SAM" id="Phobius"/>
    </source>
</evidence>
<dbReference type="EMBL" id="JAUNQW010000012">
    <property type="protein sequence ID" value="MDO5457450.1"/>
    <property type="molecule type" value="Genomic_DNA"/>
</dbReference>
<dbReference type="GO" id="GO:0005886">
    <property type="term" value="C:plasma membrane"/>
    <property type="evidence" value="ECO:0007669"/>
    <property type="project" value="TreeGrafter"/>
</dbReference>
<dbReference type="Proteomes" id="UP001171751">
    <property type="component" value="Unassembled WGS sequence"/>
</dbReference>
<proteinExistence type="predicted"/>
<dbReference type="AlphaFoldDB" id="A0AA43UCH8"/>
<keyword evidence="1" id="KW-1133">Transmembrane helix</keyword>
<dbReference type="InterPro" id="IPR052712">
    <property type="entry name" value="Acid_resist_chaperone_HdeD"/>
</dbReference>
<name>A0AA43UCH8_9LACT</name>
<comment type="caution">
    <text evidence="2">The sequence shown here is derived from an EMBL/GenBank/DDBJ whole genome shotgun (WGS) entry which is preliminary data.</text>
</comment>
<dbReference type="InterPro" id="IPR005325">
    <property type="entry name" value="DUF308_memb"/>
</dbReference>
<keyword evidence="3" id="KW-1185">Reference proteome</keyword>
<dbReference type="PANTHER" id="PTHR34989">
    <property type="entry name" value="PROTEIN HDED"/>
    <property type="match status" value="1"/>
</dbReference>
<gene>
    <name evidence="2" type="ORF">Q4F26_03810</name>
</gene>
<organism evidence="2 3">
    <name type="scientific">Atopococcus tabaci</name>
    <dbReference type="NCBI Taxonomy" id="269774"/>
    <lineage>
        <taxon>Bacteria</taxon>
        <taxon>Bacillati</taxon>
        <taxon>Bacillota</taxon>
        <taxon>Bacilli</taxon>
        <taxon>Lactobacillales</taxon>
        <taxon>Carnobacteriaceae</taxon>
        <taxon>Atopococcus</taxon>
    </lineage>
</organism>
<reference evidence="2" key="1">
    <citation type="submission" date="2023-07" db="EMBL/GenBank/DDBJ databases">
        <title>Between Cages and Wild: Unraveling the Impact of Captivity on Animal Microbiomes and Antimicrobial Resistance.</title>
        <authorList>
            <person name="Schmartz G.P."/>
            <person name="Rehner J."/>
            <person name="Schuff M.J."/>
            <person name="Becker S.L."/>
            <person name="Kravczyk M."/>
            <person name="Gurevich A."/>
            <person name="Francke R."/>
            <person name="Mueller R."/>
            <person name="Keller V."/>
            <person name="Keller A."/>
        </authorList>
    </citation>
    <scope>NUCLEOTIDE SEQUENCE</scope>
    <source>
        <strain evidence="2">S39M_St_73</strain>
    </source>
</reference>
<dbReference type="Pfam" id="PF03729">
    <property type="entry name" value="DUF308"/>
    <property type="match status" value="2"/>
</dbReference>
<evidence type="ECO:0000313" key="3">
    <source>
        <dbReference type="Proteomes" id="UP001171751"/>
    </source>
</evidence>
<accession>A0AA43UCH8</accession>
<feature type="transmembrane region" description="Helical" evidence="1">
    <location>
        <begin position="152"/>
        <end position="176"/>
    </location>
</feature>
<feature type="transmembrane region" description="Helical" evidence="1">
    <location>
        <begin position="37"/>
        <end position="57"/>
    </location>
</feature>
<dbReference type="PANTHER" id="PTHR34989:SF1">
    <property type="entry name" value="PROTEIN HDED"/>
    <property type="match status" value="1"/>
</dbReference>
<feature type="transmembrane region" description="Helical" evidence="1">
    <location>
        <begin position="94"/>
        <end position="114"/>
    </location>
</feature>
<evidence type="ECO:0000313" key="2">
    <source>
        <dbReference type="EMBL" id="MDO5457450.1"/>
    </source>
</evidence>
<sequence>MNDEKQKFSINSFLLGILFILGSYFAFTNPIETFETFALFFSVVIILYGIYQIINFFRLRKLAENRSILWMNLVAGTFAIILGVYFLINPNVGTSILTVLFAVWFLLIFVQASFRLRLLGGLHPVLFWISLALNILGIILGILLLLHPVFAFLTVTTLLALGLLLAGISLIIGSFIHPK</sequence>
<protein>
    <submittedName>
        <fullName evidence="2">DUF308 domain-containing protein</fullName>
    </submittedName>
</protein>
<feature type="transmembrane region" description="Helical" evidence="1">
    <location>
        <begin position="69"/>
        <end position="88"/>
    </location>
</feature>
<feature type="transmembrane region" description="Helical" evidence="1">
    <location>
        <begin position="126"/>
        <end position="146"/>
    </location>
</feature>
<keyword evidence="1" id="KW-0472">Membrane</keyword>
<keyword evidence="1" id="KW-0812">Transmembrane</keyword>
<feature type="transmembrane region" description="Helical" evidence="1">
    <location>
        <begin position="12"/>
        <end position="31"/>
    </location>
</feature>